<feature type="compositionally biased region" description="Basic and acidic residues" evidence="1">
    <location>
        <begin position="236"/>
        <end position="246"/>
    </location>
</feature>
<evidence type="ECO:0000313" key="3">
    <source>
        <dbReference type="Proteomes" id="UP000242715"/>
    </source>
</evidence>
<evidence type="ECO:0000256" key="1">
    <source>
        <dbReference type="SAM" id="MobiDB-lite"/>
    </source>
</evidence>
<dbReference type="EMBL" id="DF973781">
    <property type="protein sequence ID" value="GAU39849.1"/>
    <property type="molecule type" value="Genomic_DNA"/>
</dbReference>
<keyword evidence="3" id="KW-1185">Reference proteome</keyword>
<feature type="region of interest" description="Disordered" evidence="1">
    <location>
        <begin position="233"/>
        <end position="254"/>
    </location>
</feature>
<dbReference type="AlphaFoldDB" id="A0A2Z6P7S9"/>
<evidence type="ECO:0008006" key="4">
    <source>
        <dbReference type="Google" id="ProtNLM"/>
    </source>
</evidence>
<dbReference type="Proteomes" id="UP000242715">
    <property type="component" value="Unassembled WGS sequence"/>
</dbReference>
<gene>
    <name evidence="2" type="ORF">TSUD_68970</name>
</gene>
<dbReference type="OrthoDB" id="1146903at2759"/>
<accession>A0A2Z6P7S9</accession>
<reference evidence="3" key="1">
    <citation type="journal article" date="2017" name="Front. Plant Sci.">
        <title>Climate Clever Clovers: New Paradigm to Reduce the Environmental Footprint of Ruminants by Breeding Low Methanogenic Forages Utilizing Haplotype Variation.</title>
        <authorList>
            <person name="Kaur P."/>
            <person name="Appels R."/>
            <person name="Bayer P.E."/>
            <person name="Keeble-Gagnere G."/>
            <person name="Wang J."/>
            <person name="Hirakawa H."/>
            <person name="Shirasawa K."/>
            <person name="Vercoe P."/>
            <person name="Stefanova K."/>
            <person name="Durmic Z."/>
            <person name="Nichols P."/>
            <person name="Revell C."/>
            <person name="Isobe S.N."/>
            <person name="Edwards D."/>
            <person name="Erskine W."/>
        </authorList>
    </citation>
    <scope>NUCLEOTIDE SEQUENCE [LARGE SCALE GENOMIC DNA]</scope>
    <source>
        <strain evidence="3">cv. Daliak</strain>
    </source>
</reference>
<evidence type="ECO:0000313" key="2">
    <source>
        <dbReference type="EMBL" id="GAU39849.1"/>
    </source>
</evidence>
<organism evidence="2 3">
    <name type="scientific">Trifolium subterraneum</name>
    <name type="common">Subterranean clover</name>
    <dbReference type="NCBI Taxonomy" id="3900"/>
    <lineage>
        <taxon>Eukaryota</taxon>
        <taxon>Viridiplantae</taxon>
        <taxon>Streptophyta</taxon>
        <taxon>Embryophyta</taxon>
        <taxon>Tracheophyta</taxon>
        <taxon>Spermatophyta</taxon>
        <taxon>Magnoliopsida</taxon>
        <taxon>eudicotyledons</taxon>
        <taxon>Gunneridae</taxon>
        <taxon>Pentapetalae</taxon>
        <taxon>rosids</taxon>
        <taxon>fabids</taxon>
        <taxon>Fabales</taxon>
        <taxon>Fabaceae</taxon>
        <taxon>Papilionoideae</taxon>
        <taxon>50 kb inversion clade</taxon>
        <taxon>NPAAA clade</taxon>
        <taxon>Hologalegina</taxon>
        <taxon>IRL clade</taxon>
        <taxon>Trifolieae</taxon>
        <taxon>Trifolium</taxon>
    </lineage>
</organism>
<proteinExistence type="predicted"/>
<sequence length="254" mass="29137">MAVSRGEILSAFVTLISITVFSLPLTFSVPCPFALDQHPCGVLFNESSDSFGAECVNPSFEVICENNKSVIYFNYGQHQARAIIATTSSSSSSFHYIITGVTPHNNCYVINSFSLPYENVSFFTDDDDDDDDQNYMIVMRCKKPVDNYGDEYWDISSEKCGGEETQYYSYVVMNGYFKSNFVVENMKESCRIEMKLTVSMWDGKVKCNRKCVYPEVHSEYVNGIDIHWRPYCGQQKQDDKDSDREGRRKQRFNV</sequence>
<protein>
    <recommendedName>
        <fullName evidence="4">Wall-associated receptor kinase galacturonan-binding domain-containing protein</fullName>
    </recommendedName>
</protein>
<name>A0A2Z6P7S9_TRISU</name>